<comment type="subunit">
    <text evidence="8">Homodimer.</text>
</comment>
<evidence type="ECO:0000256" key="8">
    <source>
        <dbReference type="HAMAP-Rule" id="MF_00222"/>
    </source>
</evidence>
<comment type="similarity">
    <text evidence="8">Belongs to the shikimate dehydrogenase family.</text>
</comment>
<protein>
    <recommendedName>
        <fullName evidence="2 8">Shikimate dehydrogenase (NADP(+))</fullName>
        <shortName evidence="8">SDH</shortName>
        <ecNumber evidence="2 8">1.1.1.25</ecNumber>
    </recommendedName>
</protein>
<evidence type="ECO:0000259" key="10">
    <source>
        <dbReference type="Pfam" id="PF08501"/>
    </source>
</evidence>
<comment type="caution">
    <text evidence="8">Lacks conserved residue(s) required for the propagation of feature annotation.</text>
</comment>
<feature type="domain" description="Quinate/shikimate 5-dehydrogenase/glutamyl-tRNA reductase" evidence="9">
    <location>
        <begin position="134"/>
        <end position="221"/>
    </location>
</feature>
<keyword evidence="4 8" id="KW-0521">NADP</keyword>
<dbReference type="PANTHER" id="PTHR21089:SF1">
    <property type="entry name" value="BIFUNCTIONAL 3-DEHYDROQUINATE DEHYDRATASE_SHIKIMATE DEHYDROGENASE, CHLOROPLASTIC"/>
    <property type="match status" value="1"/>
</dbReference>
<dbReference type="InterPro" id="IPR036291">
    <property type="entry name" value="NAD(P)-bd_dom_sf"/>
</dbReference>
<dbReference type="EC" id="1.1.1.25" evidence="2 8"/>
<reference evidence="12" key="1">
    <citation type="submission" date="2022-06" db="EMBL/GenBank/DDBJ databases">
        <authorList>
            <person name="Lu C.-H."/>
        </authorList>
    </citation>
    <scope>NUCLEOTIDE SEQUENCE</scope>
    <source>
        <strain evidence="12">21MJYT02-11</strain>
    </source>
</reference>
<evidence type="ECO:0000256" key="7">
    <source>
        <dbReference type="ARBA" id="ARBA00049442"/>
    </source>
</evidence>
<evidence type="ECO:0000313" key="13">
    <source>
        <dbReference type="Proteomes" id="UP001162811"/>
    </source>
</evidence>
<feature type="binding site" evidence="8">
    <location>
        <position position="124"/>
    </location>
    <ligand>
        <name>shikimate</name>
        <dbReference type="ChEBI" id="CHEBI:36208"/>
    </ligand>
</feature>
<keyword evidence="5 8" id="KW-0560">Oxidoreductase</keyword>
<dbReference type="EMBL" id="JAMXHT010000006">
    <property type="protein sequence ID" value="MCO5400108.1"/>
    <property type="molecule type" value="Genomic_DNA"/>
</dbReference>
<dbReference type="InterPro" id="IPR046346">
    <property type="entry name" value="Aminoacid_DH-like_N_sf"/>
</dbReference>
<accession>A0ABT1ANV7</accession>
<dbReference type="InterPro" id="IPR006151">
    <property type="entry name" value="Shikm_DH/Glu-tRNA_Rdtase"/>
</dbReference>
<dbReference type="InterPro" id="IPR022893">
    <property type="entry name" value="Shikimate_DH_fam"/>
</dbReference>
<evidence type="ECO:0000256" key="6">
    <source>
        <dbReference type="ARBA" id="ARBA00023141"/>
    </source>
</evidence>
<comment type="caution">
    <text evidence="12">The sequence shown here is derived from an EMBL/GenBank/DDBJ whole genome shotgun (WGS) entry which is preliminary data.</text>
</comment>
<proteinExistence type="inferred from homology"/>
<evidence type="ECO:0000259" key="11">
    <source>
        <dbReference type="Pfam" id="PF18317"/>
    </source>
</evidence>
<reference evidence="12" key="2">
    <citation type="journal article" date="2023" name="Front. Microbiol.">
        <title>Ralstonia chuxiongensis sp. nov., Ralstonia mojiangensis sp. nov., and Ralstonia soli sp. nov., isolated from tobacco fields, are three novel species in the family Burkholderiaceae.</title>
        <authorList>
            <person name="Lu C.H."/>
            <person name="Zhang Y.Y."/>
            <person name="Jiang N."/>
            <person name="Chen W."/>
            <person name="Shao X."/>
            <person name="Zhao Z.M."/>
            <person name="Lu W.L."/>
            <person name="Hu X."/>
            <person name="Xi Y.X."/>
            <person name="Zou S.Y."/>
            <person name="Wei Q.J."/>
            <person name="Lin Z.L."/>
            <person name="Gong L."/>
            <person name="Gai X.T."/>
            <person name="Zhang L.Q."/>
            <person name="Li J.Y."/>
            <person name="Jin Y."/>
            <person name="Xia Z.Y."/>
        </authorList>
    </citation>
    <scope>NUCLEOTIDE SEQUENCE</scope>
    <source>
        <strain evidence="12">21MJYT02-11</strain>
    </source>
</reference>
<feature type="binding site" evidence="8">
    <location>
        <position position="243"/>
    </location>
    <ligand>
        <name>NADP(+)</name>
        <dbReference type="ChEBI" id="CHEBI:58349"/>
    </ligand>
</feature>
<name>A0ABT1ANV7_9RALS</name>
<comment type="function">
    <text evidence="8">Involved in the biosynthesis of the chorismate, which leads to the biosynthesis of aromatic amino acids. Catalyzes the reversible NADPH linked reduction of 3-dehydroshikimate (DHSA) to yield shikimate (SA).</text>
</comment>
<evidence type="ECO:0000256" key="3">
    <source>
        <dbReference type="ARBA" id="ARBA00022605"/>
    </source>
</evidence>
<dbReference type="CDD" id="cd01065">
    <property type="entry name" value="NAD_bind_Shikimate_DH"/>
    <property type="match status" value="1"/>
</dbReference>
<evidence type="ECO:0000259" key="9">
    <source>
        <dbReference type="Pfam" id="PF01488"/>
    </source>
</evidence>
<comment type="catalytic activity">
    <reaction evidence="7 8">
        <text>shikimate + NADP(+) = 3-dehydroshikimate + NADPH + H(+)</text>
        <dbReference type="Rhea" id="RHEA:17737"/>
        <dbReference type="ChEBI" id="CHEBI:15378"/>
        <dbReference type="ChEBI" id="CHEBI:16630"/>
        <dbReference type="ChEBI" id="CHEBI:36208"/>
        <dbReference type="ChEBI" id="CHEBI:57783"/>
        <dbReference type="ChEBI" id="CHEBI:58349"/>
        <dbReference type="EC" id="1.1.1.25"/>
    </reaction>
</comment>
<dbReference type="Gene3D" id="3.40.50.720">
    <property type="entry name" value="NAD(P)-binding Rossmann-like Domain"/>
    <property type="match status" value="1"/>
</dbReference>
<evidence type="ECO:0000256" key="1">
    <source>
        <dbReference type="ARBA" id="ARBA00004871"/>
    </source>
</evidence>
<feature type="binding site" evidence="8">
    <location>
        <position position="84"/>
    </location>
    <ligand>
        <name>shikimate</name>
        <dbReference type="ChEBI" id="CHEBI:36208"/>
    </ligand>
</feature>
<comment type="pathway">
    <text evidence="1 8">Metabolic intermediate biosynthesis; chorismate biosynthesis; chorismate from D-erythrose 4-phosphate and phosphoenolpyruvate: step 4/7.</text>
</comment>
<dbReference type="NCBIfam" id="NF001310">
    <property type="entry name" value="PRK00258.1-2"/>
    <property type="match status" value="1"/>
</dbReference>
<dbReference type="GO" id="GO:0004764">
    <property type="term" value="F:shikimate 3-dehydrogenase (NADP+) activity"/>
    <property type="evidence" value="ECO:0007669"/>
    <property type="project" value="UniProtKB-EC"/>
</dbReference>
<keyword evidence="3 8" id="KW-0028">Amino-acid biosynthesis</keyword>
<evidence type="ECO:0000313" key="12">
    <source>
        <dbReference type="EMBL" id="MCO5400108.1"/>
    </source>
</evidence>
<feature type="binding site" evidence="8">
    <location>
        <position position="273"/>
    </location>
    <ligand>
        <name>shikimate</name>
        <dbReference type="ChEBI" id="CHEBI:36208"/>
    </ligand>
</feature>
<feature type="binding site" evidence="8">
    <location>
        <begin position="149"/>
        <end position="153"/>
    </location>
    <ligand>
        <name>NADP(+)</name>
        <dbReference type="ChEBI" id="CHEBI:58349"/>
    </ligand>
</feature>
<evidence type="ECO:0000256" key="2">
    <source>
        <dbReference type="ARBA" id="ARBA00012962"/>
    </source>
</evidence>
<organism evidence="12 13">
    <name type="scientific">Ralstonia soli</name>
    <dbReference type="NCBI Taxonomy" id="2953896"/>
    <lineage>
        <taxon>Bacteria</taxon>
        <taxon>Pseudomonadati</taxon>
        <taxon>Pseudomonadota</taxon>
        <taxon>Betaproteobacteria</taxon>
        <taxon>Burkholderiales</taxon>
        <taxon>Burkholderiaceae</taxon>
        <taxon>Ralstonia</taxon>
    </lineage>
</organism>
<feature type="domain" description="Shikimate dehydrogenase substrate binding N-terminal" evidence="10">
    <location>
        <begin position="29"/>
        <end position="111"/>
    </location>
</feature>
<dbReference type="InterPro" id="IPR041121">
    <property type="entry name" value="SDH_C"/>
</dbReference>
<dbReference type="Pfam" id="PF18317">
    <property type="entry name" value="SDH_C"/>
    <property type="match status" value="1"/>
</dbReference>
<keyword evidence="13" id="KW-1185">Reference proteome</keyword>
<dbReference type="RefSeq" id="WP_252682735.1">
    <property type="nucleotide sequence ID" value="NZ_JAMXHT010000006.1"/>
</dbReference>
<feature type="binding site" evidence="8">
    <location>
        <position position="109"/>
    </location>
    <ligand>
        <name>shikimate</name>
        <dbReference type="ChEBI" id="CHEBI:36208"/>
    </ligand>
</feature>
<dbReference type="Pfam" id="PF01488">
    <property type="entry name" value="Shikimate_DH"/>
    <property type="match status" value="1"/>
</dbReference>
<dbReference type="PANTHER" id="PTHR21089">
    <property type="entry name" value="SHIKIMATE DEHYDROGENASE"/>
    <property type="match status" value="1"/>
</dbReference>
<feature type="binding site" evidence="8">
    <location>
        <position position="245"/>
    </location>
    <ligand>
        <name>shikimate</name>
        <dbReference type="ChEBI" id="CHEBI:36208"/>
    </ligand>
</feature>
<dbReference type="InterPro" id="IPR013708">
    <property type="entry name" value="Shikimate_DH-bd_N"/>
</dbReference>
<dbReference type="InterPro" id="IPR011342">
    <property type="entry name" value="Shikimate_DH"/>
</dbReference>
<keyword evidence="6 8" id="KW-0057">Aromatic amino acid biosynthesis</keyword>
<feature type="domain" description="SDH C-terminal" evidence="11">
    <location>
        <begin position="266"/>
        <end position="291"/>
    </location>
</feature>
<dbReference type="Pfam" id="PF08501">
    <property type="entry name" value="Shikimate_dh_N"/>
    <property type="match status" value="1"/>
</dbReference>
<feature type="binding site" evidence="8">
    <location>
        <begin position="173"/>
        <end position="178"/>
    </location>
    <ligand>
        <name>NADP(+)</name>
        <dbReference type="ChEBI" id="CHEBI:58349"/>
    </ligand>
</feature>
<dbReference type="Gene3D" id="3.40.50.10860">
    <property type="entry name" value="Leucine Dehydrogenase, chain A, domain 1"/>
    <property type="match status" value="1"/>
</dbReference>
<feature type="binding site" evidence="8">
    <location>
        <begin position="37"/>
        <end position="39"/>
    </location>
    <ligand>
        <name>shikimate</name>
        <dbReference type="ChEBI" id="CHEBI:36208"/>
    </ligand>
</feature>
<gene>
    <name evidence="8 12" type="primary">aroE</name>
    <name evidence="12" type="ORF">NG900_18065</name>
</gene>
<dbReference type="SUPFAM" id="SSF51735">
    <property type="entry name" value="NAD(P)-binding Rossmann-fold domains"/>
    <property type="match status" value="1"/>
</dbReference>
<evidence type="ECO:0000256" key="5">
    <source>
        <dbReference type="ARBA" id="ARBA00023002"/>
    </source>
</evidence>
<dbReference type="SUPFAM" id="SSF53223">
    <property type="entry name" value="Aminoacid dehydrogenase-like, N-terminal domain"/>
    <property type="match status" value="1"/>
</dbReference>
<sequence length="311" mass="33338">MSSPQTPKSSFQEAILAAVSAPPTDRYGVIGNPIAHSKSPTIHAAFAQQTGQLIRYDRIYAELIAFDETVMTFVREGGRGLNVTVPFKLDAYAMSTSLSLRAESAGAVNTLKFDGDEIFGDNTDGVGLMRDITHNIGNSLAGERVLLLGAGGAARGVLLPLLEHKPARVFIANRTADRANKLVDRFEVSAKLHDAELVGGGYDELAADDVFDVIINATASSLQAEVPPIPTTVFGPNALAYDMMYGPRPTVFMEFAKRNGARAWDGLGMLVEQAAESFFVWRGVRPDTAPVLLGMREGLQGEAAVAARTQR</sequence>
<evidence type="ECO:0000256" key="4">
    <source>
        <dbReference type="ARBA" id="ARBA00022857"/>
    </source>
</evidence>
<dbReference type="Proteomes" id="UP001162811">
    <property type="component" value="Unassembled WGS sequence"/>
</dbReference>
<dbReference type="HAMAP" id="MF_00222">
    <property type="entry name" value="Shikimate_DH_AroE"/>
    <property type="match status" value="1"/>
</dbReference>
<feature type="binding site" evidence="8">
    <location>
        <position position="266"/>
    </location>
    <ligand>
        <name>NADP(+)</name>
        <dbReference type="ChEBI" id="CHEBI:58349"/>
    </ligand>
</feature>
<dbReference type="NCBIfam" id="TIGR00507">
    <property type="entry name" value="aroE"/>
    <property type="match status" value="1"/>
</dbReference>
<feature type="active site" description="Proton acceptor" evidence="8">
    <location>
        <position position="88"/>
    </location>
</feature>